<accession>A0A6G0YM73</accession>
<keyword evidence="3" id="KW-1185">Reference proteome</keyword>
<name>A0A6G0YM73_APHCR</name>
<keyword evidence="1" id="KW-1133">Transmembrane helix</keyword>
<comment type="caution">
    <text evidence="2">The sequence shown here is derived from an EMBL/GenBank/DDBJ whole genome shotgun (WGS) entry which is preliminary data.</text>
</comment>
<evidence type="ECO:0000313" key="2">
    <source>
        <dbReference type="EMBL" id="KAF0758344.1"/>
    </source>
</evidence>
<keyword evidence="1" id="KW-0472">Membrane</keyword>
<organism evidence="2 3">
    <name type="scientific">Aphis craccivora</name>
    <name type="common">Cowpea aphid</name>
    <dbReference type="NCBI Taxonomy" id="307492"/>
    <lineage>
        <taxon>Eukaryota</taxon>
        <taxon>Metazoa</taxon>
        <taxon>Ecdysozoa</taxon>
        <taxon>Arthropoda</taxon>
        <taxon>Hexapoda</taxon>
        <taxon>Insecta</taxon>
        <taxon>Pterygota</taxon>
        <taxon>Neoptera</taxon>
        <taxon>Paraneoptera</taxon>
        <taxon>Hemiptera</taxon>
        <taxon>Sternorrhyncha</taxon>
        <taxon>Aphidomorpha</taxon>
        <taxon>Aphidoidea</taxon>
        <taxon>Aphididae</taxon>
        <taxon>Aphidini</taxon>
        <taxon>Aphis</taxon>
        <taxon>Aphis</taxon>
    </lineage>
</organism>
<proteinExistence type="predicted"/>
<gene>
    <name evidence="2" type="ORF">FWK35_00011713</name>
</gene>
<protein>
    <submittedName>
        <fullName evidence="2">Uncharacterized protein</fullName>
    </submittedName>
</protein>
<dbReference type="AlphaFoldDB" id="A0A6G0YM73"/>
<reference evidence="2 3" key="1">
    <citation type="submission" date="2019-08" db="EMBL/GenBank/DDBJ databases">
        <title>Whole genome of Aphis craccivora.</title>
        <authorList>
            <person name="Voronova N.V."/>
            <person name="Shulinski R.S."/>
            <person name="Bandarenka Y.V."/>
            <person name="Zhorov D.G."/>
            <person name="Warner D."/>
        </authorList>
    </citation>
    <scope>NUCLEOTIDE SEQUENCE [LARGE SCALE GENOMIC DNA]</scope>
    <source>
        <strain evidence="2">180601</strain>
        <tissue evidence="2">Whole Body</tissue>
    </source>
</reference>
<feature type="transmembrane region" description="Helical" evidence="1">
    <location>
        <begin position="70"/>
        <end position="89"/>
    </location>
</feature>
<evidence type="ECO:0000256" key="1">
    <source>
        <dbReference type="SAM" id="Phobius"/>
    </source>
</evidence>
<evidence type="ECO:0000313" key="3">
    <source>
        <dbReference type="Proteomes" id="UP000478052"/>
    </source>
</evidence>
<sequence length="105" mass="12685">MQRWSQIYRRTNKAKKNLGYETFHYNSAITFSNGVINIKCVYYHALKFKVLIQLYLEKVGKKNKSIKQLLNIKVKFIIVLGYFSFHMMVNHNFYKYVSLEIMKYN</sequence>
<dbReference type="Proteomes" id="UP000478052">
    <property type="component" value="Unassembled WGS sequence"/>
</dbReference>
<dbReference type="EMBL" id="VUJU01003326">
    <property type="protein sequence ID" value="KAF0758344.1"/>
    <property type="molecule type" value="Genomic_DNA"/>
</dbReference>
<keyword evidence="1" id="KW-0812">Transmembrane</keyword>